<dbReference type="Pfam" id="PF07583">
    <property type="entry name" value="PSCyt2"/>
    <property type="match status" value="1"/>
</dbReference>
<dbReference type="OrthoDB" id="289126at2"/>
<gene>
    <name evidence="4" type="ORF">ETAA8_37250</name>
</gene>
<evidence type="ECO:0008006" key="6">
    <source>
        <dbReference type="Google" id="ProtNLM"/>
    </source>
</evidence>
<accession>A0A517YEP7</accession>
<dbReference type="Pfam" id="PF07587">
    <property type="entry name" value="PSD1"/>
    <property type="match status" value="1"/>
</dbReference>
<evidence type="ECO:0000259" key="3">
    <source>
        <dbReference type="Pfam" id="PF07587"/>
    </source>
</evidence>
<reference evidence="4 5" key="1">
    <citation type="submission" date="2019-02" db="EMBL/GenBank/DDBJ databases">
        <title>Deep-cultivation of Planctomycetes and their phenomic and genomic characterization uncovers novel biology.</title>
        <authorList>
            <person name="Wiegand S."/>
            <person name="Jogler M."/>
            <person name="Boedeker C."/>
            <person name="Pinto D."/>
            <person name="Vollmers J."/>
            <person name="Rivas-Marin E."/>
            <person name="Kohn T."/>
            <person name="Peeters S.H."/>
            <person name="Heuer A."/>
            <person name="Rast P."/>
            <person name="Oberbeckmann S."/>
            <person name="Bunk B."/>
            <person name="Jeske O."/>
            <person name="Meyerdierks A."/>
            <person name="Storesund J.E."/>
            <person name="Kallscheuer N."/>
            <person name="Luecker S."/>
            <person name="Lage O.M."/>
            <person name="Pohl T."/>
            <person name="Merkel B.J."/>
            <person name="Hornburger P."/>
            <person name="Mueller R.-W."/>
            <person name="Bruemmer F."/>
            <person name="Labrenz M."/>
            <person name="Spormann A.M."/>
            <person name="Op den Camp H."/>
            <person name="Overmann J."/>
            <person name="Amann R."/>
            <person name="Jetten M.S.M."/>
            <person name="Mascher T."/>
            <person name="Medema M.H."/>
            <person name="Devos D.P."/>
            <person name="Kaster A.-K."/>
            <person name="Ovreas L."/>
            <person name="Rohde M."/>
            <person name="Galperin M.Y."/>
            <person name="Jogler C."/>
        </authorList>
    </citation>
    <scope>NUCLEOTIDE SEQUENCE [LARGE SCALE GENOMIC DNA]</scope>
    <source>
        <strain evidence="4 5">ETA_A8</strain>
    </source>
</reference>
<dbReference type="PANTHER" id="PTHR35889">
    <property type="entry name" value="CYCLOINULO-OLIGOSACCHARIDE FRUCTANOTRANSFERASE-RELATED"/>
    <property type="match status" value="1"/>
</dbReference>
<dbReference type="KEGG" id="aagg:ETAA8_37250"/>
<name>A0A517YEP7_9BACT</name>
<feature type="domain" description="DUF1549" evidence="2">
    <location>
        <begin position="38"/>
        <end position="220"/>
    </location>
</feature>
<dbReference type="AlphaFoldDB" id="A0A517YEP7"/>
<proteinExistence type="predicted"/>
<dbReference type="PANTHER" id="PTHR35889:SF3">
    <property type="entry name" value="F-BOX DOMAIN-CONTAINING PROTEIN"/>
    <property type="match status" value="1"/>
</dbReference>
<keyword evidence="1" id="KW-0732">Signal</keyword>
<evidence type="ECO:0000313" key="4">
    <source>
        <dbReference type="EMBL" id="QDU28622.1"/>
    </source>
</evidence>
<dbReference type="PROSITE" id="PS51257">
    <property type="entry name" value="PROKAR_LIPOPROTEIN"/>
    <property type="match status" value="1"/>
</dbReference>
<dbReference type="EMBL" id="CP036274">
    <property type="protein sequence ID" value="QDU28622.1"/>
    <property type="molecule type" value="Genomic_DNA"/>
</dbReference>
<keyword evidence="5" id="KW-1185">Reference proteome</keyword>
<feature type="signal peptide" evidence="1">
    <location>
        <begin position="1"/>
        <end position="27"/>
    </location>
</feature>
<evidence type="ECO:0000259" key="2">
    <source>
        <dbReference type="Pfam" id="PF07583"/>
    </source>
</evidence>
<dbReference type="Proteomes" id="UP000315017">
    <property type="component" value="Chromosome"/>
</dbReference>
<evidence type="ECO:0000256" key="1">
    <source>
        <dbReference type="SAM" id="SignalP"/>
    </source>
</evidence>
<organism evidence="4 5">
    <name type="scientific">Anatilimnocola aggregata</name>
    <dbReference type="NCBI Taxonomy" id="2528021"/>
    <lineage>
        <taxon>Bacteria</taxon>
        <taxon>Pseudomonadati</taxon>
        <taxon>Planctomycetota</taxon>
        <taxon>Planctomycetia</taxon>
        <taxon>Pirellulales</taxon>
        <taxon>Pirellulaceae</taxon>
        <taxon>Anatilimnocola</taxon>
    </lineage>
</organism>
<feature type="chain" id="PRO_5022245538" description="DUF1553 domain-containing protein" evidence="1">
    <location>
        <begin position="28"/>
        <end position="532"/>
    </location>
</feature>
<sequence precursor="true">MRQRTNSFAMVSFVLTAFACGALQLLAGESDFAKVAQEIDRRLADHWQSKNITPAKQADDATLLKRLTLDLTGRIPTRTEWEVRLQDGKPLVDRWPALVQELMTGPEFPLHYGAVLEEMLQGSAAGNADFTDYLRTSLRSGKRWDAIFRELMIGPWDVAERKPATKFLEIRAKDLDRLTTDTTRVFFGVDVSCARCHDHPLVADWKQDHYYGMASFFNRTSGGKGSISEKTEGDVTFKGSDGSQQTARVMFLSGSLAADPPALDGKKPKVSRREQLVTLALTEQRFFSRSFVNRVWQQVFGRGLIDPVDQMHSANPASVPGLLEWLADDFVNSGYDIQRLIGGLVSSRAYRLSSQWETLSPVPDESDFAVRRVSPLSPRQYAFSVLVATGRASFAEPSALEQRAEKLAGSKGSHRVEQYLAAEQQAAALLPHLDPVQDGLTSAAEALYLSNNVATQKVVAADEGTVTSRLVVEKDNRAIAAAAIRAIYCRAPRSGEIDQLAAWLSQSNAGLPQTCEQLVWALITSAEFRFKH</sequence>
<dbReference type="InterPro" id="IPR022655">
    <property type="entry name" value="DUF1553"/>
</dbReference>
<evidence type="ECO:0000313" key="5">
    <source>
        <dbReference type="Proteomes" id="UP000315017"/>
    </source>
</evidence>
<protein>
    <recommendedName>
        <fullName evidence="6">DUF1553 domain-containing protein</fullName>
    </recommendedName>
</protein>
<dbReference type="RefSeq" id="WP_145091215.1">
    <property type="nucleotide sequence ID" value="NZ_CP036274.1"/>
</dbReference>
<dbReference type="InterPro" id="IPR011444">
    <property type="entry name" value="DUF1549"/>
</dbReference>
<feature type="domain" description="DUF1553" evidence="3">
    <location>
        <begin position="273"/>
        <end position="502"/>
    </location>
</feature>